<dbReference type="PANTHER" id="PTHR47389">
    <property type="entry name" value="OS09G0436400 PROTEIN"/>
    <property type="match status" value="1"/>
</dbReference>
<gene>
    <name evidence="3" type="ORF">URODEC1_LOCUS6083</name>
</gene>
<accession>A0ABC8VRH2</accession>
<dbReference type="Proteomes" id="UP001497457">
    <property type="component" value="Chromosome 10rd"/>
</dbReference>
<dbReference type="EMBL" id="OZ075120">
    <property type="protein sequence ID" value="CAL4895496.1"/>
    <property type="molecule type" value="Genomic_DNA"/>
</dbReference>
<feature type="transmembrane region" description="Helical" evidence="2">
    <location>
        <begin position="42"/>
        <end position="60"/>
    </location>
</feature>
<dbReference type="AlphaFoldDB" id="A0ABC8VRH2"/>
<organism evidence="3 4">
    <name type="scientific">Urochloa decumbens</name>
    <dbReference type="NCBI Taxonomy" id="240449"/>
    <lineage>
        <taxon>Eukaryota</taxon>
        <taxon>Viridiplantae</taxon>
        <taxon>Streptophyta</taxon>
        <taxon>Embryophyta</taxon>
        <taxon>Tracheophyta</taxon>
        <taxon>Spermatophyta</taxon>
        <taxon>Magnoliopsida</taxon>
        <taxon>Liliopsida</taxon>
        <taxon>Poales</taxon>
        <taxon>Poaceae</taxon>
        <taxon>PACMAD clade</taxon>
        <taxon>Panicoideae</taxon>
        <taxon>Panicodae</taxon>
        <taxon>Paniceae</taxon>
        <taxon>Melinidinae</taxon>
        <taxon>Urochloa</taxon>
    </lineage>
</organism>
<feature type="transmembrane region" description="Helical" evidence="2">
    <location>
        <begin position="80"/>
        <end position="100"/>
    </location>
</feature>
<evidence type="ECO:0000256" key="2">
    <source>
        <dbReference type="SAM" id="Phobius"/>
    </source>
</evidence>
<dbReference type="InterPro" id="IPR036034">
    <property type="entry name" value="PDZ_sf"/>
</dbReference>
<dbReference type="SUPFAM" id="SSF50156">
    <property type="entry name" value="PDZ domain-like"/>
    <property type="match status" value="1"/>
</dbReference>
<keyword evidence="2" id="KW-1133">Transmembrane helix</keyword>
<keyword evidence="2" id="KW-0812">Transmembrane</keyword>
<proteinExistence type="predicted"/>
<feature type="compositionally biased region" description="Polar residues" evidence="1">
    <location>
        <begin position="15"/>
        <end position="27"/>
    </location>
</feature>
<dbReference type="PANTHER" id="PTHR47389:SF5">
    <property type="entry name" value="OS09G0436700 PROTEIN"/>
    <property type="match status" value="1"/>
</dbReference>
<keyword evidence="2" id="KW-0472">Membrane</keyword>
<feature type="region of interest" description="Disordered" evidence="1">
    <location>
        <begin position="1"/>
        <end position="30"/>
    </location>
</feature>
<keyword evidence="4" id="KW-1185">Reference proteome</keyword>
<dbReference type="Gene3D" id="2.30.42.10">
    <property type="match status" value="1"/>
</dbReference>
<name>A0ABC8VRH2_9POAL</name>
<evidence type="ECO:0000256" key="1">
    <source>
        <dbReference type="SAM" id="MobiDB-lite"/>
    </source>
</evidence>
<protein>
    <submittedName>
        <fullName evidence="3">Uncharacterized protein</fullName>
    </submittedName>
</protein>
<evidence type="ECO:0000313" key="3">
    <source>
        <dbReference type="EMBL" id="CAL4895496.1"/>
    </source>
</evidence>
<sequence>MTQKPAAARAVGYGASSSTTGSRQDPSSGRHAMISKLGPARWIVHVSYPPLLCAIGGGVINHNGDVIGMSTDDDLKNAPIMSITTILTCIEMWTIFGRIARPRLGMCFRTVELLDMGLMDELRYIYGIRNGFIVDEVILDSYAEKLGVRRGDVIVSFSGISSCYLPQFEDFLLSVGLDSLRGMRTVNAFKLEVHNLLQKVKRTITLPVQLSDASEY</sequence>
<evidence type="ECO:0000313" key="4">
    <source>
        <dbReference type="Proteomes" id="UP001497457"/>
    </source>
</evidence>
<reference evidence="3" key="1">
    <citation type="submission" date="2024-10" db="EMBL/GenBank/DDBJ databases">
        <authorList>
            <person name="Ryan C."/>
        </authorList>
    </citation>
    <scope>NUCLEOTIDE SEQUENCE [LARGE SCALE GENOMIC DNA]</scope>
</reference>